<keyword evidence="1" id="KW-0175">Coiled coil</keyword>
<evidence type="ECO:0000313" key="2">
    <source>
        <dbReference type="EMBL" id="JAD10330.1"/>
    </source>
</evidence>
<dbReference type="AlphaFoldDB" id="A0A0A1XHE9"/>
<accession>A0A0A1XHE9</accession>
<feature type="coiled-coil region" evidence="1">
    <location>
        <begin position="217"/>
        <end position="284"/>
    </location>
</feature>
<evidence type="ECO:0000256" key="1">
    <source>
        <dbReference type="SAM" id="Coils"/>
    </source>
</evidence>
<sequence length="760" mass="88603">MDIFLLTQRSAMEEDTQRFLKSHGKRNPIPSNVDNGFNSVVEEYKDTDISKSDKEIANHAEVEIADTKIDKNDAKPEKKDEMDQWVSDSFYSYFPGYTNEYQKRQEILRNRQRENQENFIKHQEMLQTSQKQTRLVAPTFIPSNQLDPTLTKHCSGSTANMPLLTTTLSNDKTDLEIIVTNPNYQPTKYLNSRPNTTRHKLLRDLSHTALSSNEDIYADRNERVEFETNRKKEYQRELMEQIEEKRRNVQLLREKEHMEDEALTRRLQEQLKTINLEEKLAKENVLAEKIRKDTEQNRLMRAQLLAKLENDTNLLSDNQNNTKGEVPADTGDINLKNVKCSEKENFNKNKVYKYFSNSARQDSRHSFNRSLYRNLSPERECFHLSEKICPKCDGPLKSYEGLNCQQRISTKQIENEAVQLKFKDNTIYCDKQSSRVNSSTDETVKADCRSVQVDGNYMDKYVNSFVLVCHKCERMYTLCRNCVAKNSVCRSCNRKLNVCMNCRRNLCNICLNEIATGQNTERTHRNDTQDEENPLKQGGNSFHIFNLNTTSPNIYEDSYSSSSVGTVAKENENSTCHHIKNNLSDEKPQLPAFDSIEIKLNKSDKYCYLDDDENSCIDSVRRETDRHLSRYLKNYGDVALLRIDKQRSKSESRHRGTQTINSNLKRRDIMLNEEHNLSMPLLREMPKMTRKQFLNFPEMVVTQRKRKIDCLKRKWEVPAVQKCIITQNSPYILTQVGAIRKQLQAECLADAQFNSDDSIS</sequence>
<dbReference type="EMBL" id="GBXI01003962">
    <property type="protein sequence ID" value="JAD10330.1"/>
    <property type="molecule type" value="Transcribed_RNA"/>
</dbReference>
<gene>
    <name evidence="2" type="ORF">g.32741</name>
</gene>
<reference evidence="2" key="2">
    <citation type="journal article" date="2015" name="Gigascience">
        <title>Reconstructing a comprehensive transcriptome assembly of a white-pupal translocated strain of the pest fruit fly Bactrocera cucurbitae.</title>
        <authorList>
            <person name="Sim S.B."/>
            <person name="Calla B."/>
            <person name="Hall B."/>
            <person name="DeRego T."/>
            <person name="Geib S.M."/>
        </authorList>
    </citation>
    <scope>NUCLEOTIDE SEQUENCE</scope>
</reference>
<reference evidence="2" key="1">
    <citation type="submission" date="2014-11" db="EMBL/GenBank/DDBJ databases">
        <authorList>
            <person name="Geib S."/>
        </authorList>
    </citation>
    <scope>NUCLEOTIDE SEQUENCE</scope>
</reference>
<protein>
    <submittedName>
        <fullName evidence="2">Uncharacterized protein</fullName>
    </submittedName>
</protein>
<dbReference type="CDD" id="cd22249">
    <property type="entry name" value="UDM1_RNF168_RNF169-like"/>
    <property type="match status" value="1"/>
</dbReference>
<organism evidence="2">
    <name type="scientific">Zeugodacus cucurbitae</name>
    <name type="common">Melon fruit fly</name>
    <name type="synonym">Bactrocera cucurbitae</name>
    <dbReference type="NCBI Taxonomy" id="28588"/>
    <lineage>
        <taxon>Eukaryota</taxon>
        <taxon>Metazoa</taxon>
        <taxon>Ecdysozoa</taxon>
        <taxon>Arthropoda</taxon>
        <taxon>Hexapoda</taxon>
        <taxon>Insecta</taxon>
        <taxon>Pterygota</taxon>
        <taxon>Neoptera</taxon>
        <taxon>Endopterygota</taxon>
        <taxon>Diptera</taxon>
        <taxon>Brachycera</taxon>
        <taxon>Muscomorpha</taxon>
        <taxon>Tephritoidea</taxon>
        <taxon>Tephritidae</taxon>
        <taxon>Zeugodacus</taxon>
        <taxon>Zeugodacus</taxon>
    </lineage>
</organism>
<name>A0A0A1XHE9_ZEUCU</name>
<proteinExistence type="predicted"/>